<organism evidence="2 3">
    <name type="scientific">Polarella glacialis</name>
    <name type="common">Dinoflagellate</name>
    <dbReference type="NCBI Taxonomy" id="89957"/>
    <lineage>
        <taxon>Eukaryota</taxon>
        <taxon>Sar</taxon>
        <taxon>Alveolata</taxon>
        <taxon>Dinophyceae</taxon>
        <taxon>Suessiales</taxon>
        <taxon>Suessiaceae</taxon>
        <taxon>Polarella</taxon>
    </lineage>
</organism>
<proteinExistence type="predicted"/>
<evidence type="ECO:0008006" key="4">
    <source>
        <dbReference type="Google" id="ProtNLM"/>
    </source>
</evidence>
<evidence type="ECO:0000256" key="1">
    <source>
        <dbReference type="SAM" id="SignalP"/>
    </source>
</evidence>
<comment type="caution">
    <text evidence="2">The sequence shown here is derived from an EMBL/GenBank/DDBJ whole genome shotgun (WGS) entry which is preliminary data.</text>
</comment>
<dbReference type="Proteomes" id="UP000626109">
    <property type="component" value="Unassembled WGS sequence"/>
</dbReference>
<reference evidence="2" key="1">
    <citation type="submission" date="2021-02" db="EMBL/GenBank/DDBJ databases">
        <authorList>
            <person name="Dougan E. K."/>
            <person name="Rhodes N."/>
            <person name="Thang M."/>
            <person name="Chan C."/>
        </authorList>
    </citation>
    <scope>NUCLEOTIDE SEQUENCE</scope>
</reference>
<evidence type="ECO:0000313" key="2">
    <source>
        <dbReference type="EMBL" id="CAE8685917.1"/>
    </source>
</evidence>
<protein>
    <recommendedName>
        <fullName evidence="4">Transmembrane protein 107</fullName>
    </recommendedName>
</protein>
<dbReference type="AlphaFoldDB" id="A0A813JYI9"/>
<gene>
    <name evidence="2" type="ORF">PGLA2088_LOCUS24723</name>
</gene>
<evidence type="ECO:0000313" key="3">
    <source>
        <dbReference type="Proteomes" id="UP000626109"/>
    </source>
</evidence>
<feature type="non-terminal residue" evidence="2">
    <location>
        <position position="1"/>
    </location>
</feature>
<sequence>ALLVLAALPCVWLLLRPTEPLAAELVAGTDAGQRFVAVQFLLMVAEIAGGFVWAFARRDEVPGSAGRWRAAGCFMQVSSWILVKVVPCFQPAMLPWAQRADHYMQGSLLWILHSLSLKGHLGSKRQLSSPFLRVDGTP</sequence>
<name>A0A813JYI9_POLGL</name>
<accession>A0A813JYI9</accession>
<feature type="signal peptide" evidence="1">
    <location>
        <begin position="1"/>
        <end position="22"/>
    </location>
</feature>
<keyword evidence="1" id="KW-0732">Signal</keyword>
<feature type="chain" id="PRO_5032706089" description="Transmembrane protein 107" evidence="1">
    <location>
        <begin position="23"/>
        <end position="138"/>
    </location>
</feature>
<dbReference type="EMBL" id="CAJNNW010026503">
    <property type="protein sequence ID" value="CAE8685917.1"/>
    <property type="molecule type" value="Genomic_DNA"/>
</dbReference>